<dbReference type="Proteomes" id="UP001208567">
    <property type="component" value="Unassembled WGS sequence"/>
</dbReference>
<sequence length="306" mass="35354">MENIELFTNELTEEIIHVLKGENFKDNFKLIVSKEFSYILDSEKDVFFKSQAYENLKTKMTKQILEGGHSEIFKQQLSEVINQNLQNLEKSKYTLSEILPPSFTNSIKVYIYNESPKIIATIKEFINNPKTQRKLKEEISKSINGFNPMVAKFINANSIHAKVMEGINSYFDNQSNIMNIITSINSGIDNFMKKEISEFFIYFPQEGKNALAESLCSTIIENIFTESFVSSTIIRLEQNILNNPKNNINVNFSMSTLSSTLVSKFIDDYYDISLDMDNTRKLIRLFSEEIVNKLLEMPLKNFLIAE</sequence>
<reference evidence="1 2" key="1">
    <citation type="journal article" date="2024" name="Int. J. Syst. Evol. Microbiol.">
        <title>Clostridium omnivorum sp. nov., isolated from anoxic soil under the treatment of reductive soil disinfestation.</title>
        <authorList>
            <person name="Ueki A."/>
            <person name="Tonouchi A."/>
            <person name="Kaku N."/>
            <person name="Honma S."/>
            <person name="Ueki K."/>
        </authorList>
    </citation>
    <scope>NUCLEOTIDE SEQUENCE [LARGE SCALE GENOMIC DNA]</scope>
    <source>
        <strain evidence="1 2">E14</strain>
    </source>
</reference>
<name>A0ABQ5N0V6_9CLOT</name>
<organism evidence="1 2">
    <name type="scientific">Clostridium omnivorum</name>
    <dbReference type="NCBI Taxonomy" id="1604902"/>
    <lineage>
        <taxon>Bacteria</taxon>
        <taxon>Bacillati</taxon>
        <taxon>Bacillota</taxon>
        <taxon>Clostridia</taxon>
        <taxon>Eubacteriales</taxon>
        <taxon>Clostridiaceae</taxon>
        <taxon>Clostridium</taxon>
    </lineage>
</organism>
<accession>A0ABQ5N0V6</accession>
<evidence type="ECO:0000313" key="1">
    <source>
        <dbReference type="EMBL" id="GLC28834.1"/>
    </source>
</evidence>
<gene>
    <name evidence="1" type="ORF">bsdE14_02440</name>
</gene>
<dbReference type="RefSeq" id="WP_264848106.1">
    <property type="nucleotide sequence ID" value="NZ_BRXR01000001.1"/>
</dbReference>
<proteinExistence type="predicted"/>
<comment type="caution">
    <text evidence="1">The sequence shown here is derived from an EMBL/GenBank/DDBJ whole genome shotgun (WGS) entry which is preliminary data.</text>
</comment>
<protein>
    <submittedName>
        <fullName evidence="1">Uncharacterized protein</fullName>
    </submittedName>
</protein>
<keyword evidence="2" id="KW-1185">Reference proteome</keyword>
<dbReference type="EMBL" id="BRXR01000001">
    <property type="protein sequence ID" value="GLC28834.1"/>
    <property type="molecule type" value="Genomic_DNA"/>
</dbReference>
<evidence type="ECO:0000313" key="2">
    <source>
        <dbReference type="Proteomes" id="UP001208567"/>
    </source>
</evidence>